<dbReference type="Proteomes" id="UP000255024">
    <property type="component" value="Unassembled WGS sequence"/>
</dbReference>
<reference evidence="3 4" key="1">
    <citation type="submission" date="2018-06" db="EMBL/GenBank/DDBJ databases">
        <authorList>
            <consortium name="Pathogen Informatics"/>
            <person name="Doyle S."/>
        </authorList>
    </citation>
    <scope>NUCLEOTIDE SEQUENCE [LARGE SCALE GENOMIC DNA]</scope>
    <source>
        <strain evidence="3 4">NCTC11179</strain>
    </source>
</reference>
<evidence type="ECO:0000256" key="1">
    <source>
        <dbReference type="SAM" id="Coils"/>
    </source>
</evidence>
<dbReference type="Pfam" id="PF03993">
    <property type="entry name" value="DUF349"/>
    <property type="match status" value="5"/>
</dbReference>
<organism evidence="3 4">
    <name type="scientific">Myroides odoratus</name>
    <name type="common">Flavobacterium odoratum</name>
    <dbReference type="NCBI Taxonomy" id="256"/>
    <lineage>
        <taxon>Bacteria</taxon>
        <taxon>Pseudomonadati</taxon>
        <taxon>Bacteroidota</taxon>
        <taxon>Flavobacteriia</taxon>
        <taxon>Flavobacteriales</taxon>
        <taxon>Flavobacteriaceae</taxon>
        <taxon>Myroides</taxon>
    </lineage>
</organism>
<sequence>MLEQKNENLHELADGQNPESNTPNSAHLAEREKALDSITASNAEEGEDNDVHEKNDITILDYEKLDMDQLTAELQKLTQGYKITTIKDIVEDIKKEFYRQYSDLIEEKKEAFLEENPDANASDFEYNLPLKATFDAFYNDFKAKKNAYYKELQNNLTTNLNKRLNIIDRIKDLVDTSENKADALKLLGDLRDEWKNAGAIPKDKYNHVWNNYHFHIERFYDQLHLDRESRDLDFKYNLDQKQKIITRAEELLQEDDVIKAFRELQTLHRIWREEIGPVDREIREEIWEKFSDLTKQLHDKRELLFENLREGEKENLGLKVHVISQIDLLSRQEITSHSQWQKEIKKVEELRNHFFSIGKVPQENNEEVWNLFKLATRNFNANKNKFYKDLKKVQQRNYNEKLALIEKALKYKDSEEYDKVTPIMKQIQEDWKKIGHVPRKYSDQLWKDFKDACNYYFDRLHTVRNSENQEGNENYNKKKEFLEELKSFTLVGEHKADLEAIKEKINTWKSLGNVPHNKRFIEGKFNKILDVLFDKLSLSKREAEAMKFSNKLDDLLESNDKRKLQQEAIFIQRKIEEITSGVLQLENNLAYVSNATKDNPLVKEVNKNIEKYRDELKIWQDKLQQIRNLDA</sequence>
<dbReference type="AlphaFoldDB" id="A0A378RL44"/>
<protein>
    <submittedName>
        <fullName evidence="3">Domain of Uncharacterized Function (DUF349)</fullName>
    </submittedName>
</protein>
<dbReference type="InterPro" id="IPR007139">
    <property type="entry name" value="DUF349"/>
</dbReference>
<dbReference type="RefSeq" id="WP_115090087.1">
    <property type="nucleotide sequence ID" value="NZ_CP068107.1"/>
</dbReference>
<evidence type="ECO:0000313" key="4">
    <source>
        <dbReference type="Proteomes" id="UP000255024"/>
    </source>
</evidence>
<feature type="compositionally biased region" description="Basic and acidic residues" evidence="2">
    <location>
        <begin position="1"/>
        <end position="13"/>
    </location>
</feature>
<keyword evidence="1" id="KW-0175">Coiled coil</keyword>
<proteinExistence type="predicted"/>
<keyword evidence="4" id="KW-1185">Reference proteome</keyword>
<evidence type="ECO:0000256" key="2">
    <source>
        <dbReference type="SAM" id="MobiDB-lite"/>
    </source>
</evidence>
<evidence type="ECO:0000313" key="3">
    <source>
        <dbReference type="EMBL" id="STZ27069.1"/>
    </source>
</evidence>
<gene>
    <name evidence="3" type="ORF">NCTC11179_00599</name>
</gene>
<name>A0A378RL44_MYROD</name>
<feature type="coiled-coil region" evidence="1">
    <location>
        <begin position="602"/>
        <end position="629"/>
    </location>
</feature>
<dbReference type="EMBL" id="UGQL01000001">
    <property type="protein sequence ID" value="STZ27069.1"/>
    <property type="molecule type" value="Genomic_DNA"/>
</dbReference>
<accession>A0A378RL44</accession>
<feature type="region of interest" description="Disordered" evidence="2">
    <location>
        <begin position="1"/>
        <end position="34"/>
    </location>
</feature>